<dbReference type="AlphaFoldDB" id="A0A9P1CAY6"/>
<dbReference type="PANTHER" id="PTHR22847">
    <property type="entry name" value="WD40 REPEAT PROTEIN"/>
    <property type="match status" value="1"/>
</dbReference>
<evidence type="ECO:0000313" key="7">
    <source>
        <dbReference type="Proteomes" id="UP001152797"/>
    </source>
</evidence>
<feature type="region of interest" description="Disordered" evidence="4">
    <location>
        <begin position="1"/>
        <end position="95"/>
    </location>
</feature>
<dbReference type="Pfam" id="PF00400">
    <property type="entry name" value="WD40"/>
    <property type="match status" value="1"/>
</dbReference>
<dbReference type="EMBL" id="CAMXCT030001160">
    <property type="protein sequence ID" value="CAL4774695.1"/>
    <property type="molecule type" value="Genomic_DNA"/>
</dbReference>
<dbReference type="Proteomes" id="UP001152797">
    <property type="component" value="Unassembled WGS sequence"/>
</dbReference>
<dbReference type="GO" id="GO:1990234">
    <property type="term" value="C:transferase complex"/>
    <property type="evidence" value="ECO:0007669"/>
    <property type="project" value="UniProtKB-ARBA"/>
</dbReference>
<dbReference type="PROSITE" id="PS50294">
    <property type="entry name" value="WD_REPEATS_REGION"/>
    <property type="match status" value="1"/>
</dbReference>
<feature type="repeat" description="WD" evidence="3">
    <location>
        <begin position="199"/>
        <end position="231"/>
    </location>
</feature>
<keyword evidence="1 3" id="KW-0853">WD repeat</keyword>
<dbReference type="PANTHER" id="PTHR22847:SF637">
    <property type="entry name" value="WD REPEAT DOMAIN 5B"/>
    <property type="match status" value="1"/>
</dbReference>
<proteinExistence type="predicted"/>
<protein>
    <submittedName>
        <fullName evidence="5">Uncharacterized protein</fullName>
    </submittedName>
</protein>
<dbReference type="EMBL" id="CAMXCT010001160">
    <property type="protein sequence ID" value="CAI3987383.1"/>
    <property type="molecule type" value="Genomic_DNA"/>
</dbReference>
<evidence type="ECO:0000256" key="1">
    <source>
        <dbReference type="ARBA" id="ARBA00022574"/>
    </source>
</evidence>
<feature type="compositionally biased region" description="Basic and acidic residues" evidence="4">
    <location>
        <begin position="47"/>
        <end position="61"/>
    </location>
</feature>
<feature type="compositionally biased region" description="Basic and acidic residues" evidence="4">
    <location>
        <begin position="72"/>
        <end position="82"/>
    </location>
</feature>
<comment type="caution">
    <text evidence="5">The sequence shown here is derived from an EMBL/GenBank/DDBJ whole genome shotgun (WGS) entry which is preliminary data.</text>
</comment>
<dbReference type="Gene3D" id="2.130.10.10">
    <property type="entry name" value="YVTN repeat-like/Quinoprotein amine dehydrogenase"/>
    <property type="match status" value="1"/>
</dbReference>
<name>A0A9P1CAY6_9DINO</name>
<dbReference type="InterPro" id="IPR036322">
    <property type="entry name" value="WD40_repeat_dom_sf"/>
</dbReference>
<dbReference type="InterPro" id="IPR015943">
    <property type="entry name" value="WD40/YVTN_repeat-like_dom_sf"/>
</dbReference>
<keyword evidence="7" id="KW-1185">Reference proteome</keyword>
<keyword evidence="2" id="KW-0677">Repeat</keyword>
<dbReference type="PROSITE" id="PS50082">
    <property type="entry name" value="WD_REPEATS_2"/>
    <property type="match status" value="1"/>
</dbReference>
<feature type="compositionally biased region" description="Basic and acidic residues" evidence="4">
    <location>
        <begin position="1"/>
        <end position="20"/>
    </location>
</feature>
<dbReference type="InterPro" id="IPR001680">
    <property type="entry name" value="WD40_rpt"/>
</dbReference>
<evidence type="ECO:0000313" key="6">
    <source>
        <dbReference type="EMBL" id="CAL1140758.1"/>
    </source>
</evidence>
<dbReference type="OrthoDB" id="674604at2759"/>
<evidence type="ECO:0000256" key="2">
    <source>
        <dbReference type="ARBA" id="ARBA00022737"/>
    </source>
</evidence>
<evidence type="ECO:0000256" key="4">
    <source>
        <dbReference type="SAM" id="MobiDB-lite"/>
    </source>
</evidence>
<reference evidence="6" key="2">
    <citation type="submission" date="2024-04" db="EMBL/GenBank/DDBJ databases">
        <authorList>
            <person name="Chen Y."/>
            <person name="Shah S."/>
            <person name="Dougan E. K."/>
            <person name="Thang M."/>
            <person name="Chan C."/>
        </authorList>
    </citation>
    <scope>NUCLEOTIDE SEQUENCE [LARGE SCALE GENOMIC DNA]</scope>
</reference>
<accession>A0A9P1CAY6</accession>
<evidence type="ECO:0000256" key="3">
    <source>
        <dbReference type="PROSITE-ProRule" id="PRU00221"/>
    </source>
</evidence>
<dbReference type="SUPFAM" id="SSF50978">
    <property type="entry name" value="WD40 repeat-like"/>
    <property type="match status" value="1"/>
</dbReference>
<organism evidence="5">
    <name type="scientific">Cladocopium goreaui</name>
    <dbReference type="NCBI Taxonomy" id="2562237"/>
    <lineage>
        <taxon>Eukaryota</taxon>
        <taxon>Sar</taxon>
        <taxon>Alveolata</taxon>
        <taxon>Dinophyceae</taxon>
        <taxon>Suessiales</taxon>
        <taxon>Symbiodiniaceae</taxon>
        <taxon>Cladocopium</taxon>
    </lineage>
</organism>
<dbReference type="EMBL" id="CAMXCT020001160">
    <property type="protein sequence ID" value="CAL1140758.1"/>
    <property type="molecule type" value="Genomic_DNA"/>
</dbReference>
<gene>
    <name evidence="5" type="ORF">C1SCF055_LOCUS14664</name>
</gene>
<dbReference type="SMART" id="SM00320">
    <property type="entry name" value="WD40"/>
    <property type="match status" value="3"/>
</dbReference>
<reference evidence="5" key="1">
    <citation type="submission" date="2022-10" db="EMBL/GenBank/DDBJ databases">
        <authorList>
            <person name="Chen Y."/>
            <person name="Dougan E. K."/>
            <person name="Chan C."/>
            <person name="Rhodes N."/>
            <person name="Thang M."/>
        </authorList>
    </citation>
    <scope>NUCLEOTIDE SEQUENCE</scope>
</reference>
<evidence type="ECO:0000313" key="5">
    <source>
        <dbReference type="EMBL" id="CAI3987383.1"/>
    </source>
</evidence>
<sequence length="406" mass="43797">MSERGRGRGAGRRSDGRRDGSWTWGLVSKTVATGRGRGRGRTNSSHWGHDTRHVLKSDSALKPRRGASWGKGDGRESRDGKGKGKGKGHKGGREWRPKTVVRVDADAIGRHCEVKGAHGSSIQAMVMTEQGIYTTSQDKTMKRWKPKLSSTGVFELEAELTVPLKESGHSLLFSGGWLFCGLWDGQVQAFAQDGSEAILKGHSKRVTTLAVHQGVLMSGSADKEVRLWQMDPVAKTFNCTHTIEESLPGPISKIHVLGGHLFVGGLYGLAMLDLATLKVSKLLPPTKAVADLLEFQGHIIAAYSEGIIKIFDAEGTLKSEMRQLEAGPILRLAGLESGPRVLCGHQRGQVSTITLPSFEFKTAFQALPGQKTDSLLCAGHDGIFLIGSQDGSLQLWQRVEGGLPPG</sequence>